<dbReference type="InterPro" id="IPR000522">
    <property type="entry name" value="ABC_transptr_permease_BtuC"/>
</dbReference>
<organism evidence="9 10">
    <name type="scientific">Corynebacterium incognita</name>
    <dbReference type="NCBI Taxonomy" id="2754725"/>
    <lineage>
        <taxon>Bacteria</taxon>
        <taxon>Bacillati</taxon>
        <taxon>Actinomycetota</taxon>
        <taxon>Actinomycetes</taxon>
        <taxon>Mycobacteriales</taxon>
        <taxon>Corynebacteriaceae</taxon>
        <taxon>Corynebacterium</taxon>
    </lineage>
</organism>
<evidence type="ECO:0000256" key="3">
    <source>
        <dbReference type="ARBA" id="ARBA00022448"/>
    </source>
</evidence>
<evidence type="ECO:0000256" key="4">
    <source>
        <dbReference type="ARBA" id="ARBA00022475"/>
    </source>
</evidence>
<keyword evidence="3" id="KW-0813">Transport</keyword>
<feature type="transmembrane region" description="Helical" evidence="8">
    <location>
        <begin position="250"/>
        <end position="279"/>
    </location>
</feature>
<keyword evidence="5 8" id="KW-0812">Transmembrane</keyword>
<dbReference type="KEGG" id="cik:H0194_07095"/>
<name>A0A7G7CMN6_9CORY</name>
<dbReference type="CDD" id="cd06550">
    <property type="entry name" value="TM_ABC_iron-siderophores_like"/>
    <property type="match status" value="1"/>
</dbReference>
<keyword evidence="6 8" id="KW-1133">Transmembrane helix</keyword>
<feature type="transmembrane region" description="Helical" evidence="8">
    <location>
        <begin position="291"/>
        <end position="308"/>
    </location>
</feature>
<evidence type="ECO:0000256" key="2">
    <source>
        <dbReference type="ARBA" id="ARBA00007935"/>
    </source>
</evidence>
<dbReference type="InterPro" id="IPR037294">
    <property type="entry name" value="ABC_BtuC-like"/>
</dbReference>
<keyword evidence="7 8" id="KW-0472">Membrane</keyword>
<proteinExistence type="inferred from homology"/>
<dbReference type="PANTHER" id="PTHR30472:SF25">
    <property type="entry name" value="ABC TRANSPORTER PERMEASE PROTEIN MJ0876-RELATED"/>
    <property type="match status" value="1"/>
</dbReference>
<protein>
    <submittedName>
        <fullName evidence="9">Iron ABC transporter permease</fullName>
    </submittedName>
</protein>
<dbReference type="GO" id="GO:0005886">
    <property type="term" value="C:plasma membrane"/>
    <property type="evidence" value="ECO:0007669"/>
    <property type="project" value="UniProtKB-SubCell"/>
</dbReference>
<dbReference type="GO" id="GO:0022857">
    <property type="term" value="F:transmembrane transporter activity"/>
    <property type="evidence" value="ECO:0007669"/>
    <property type="project" value="InterPro"/>
</dbReference>
<dbReference type="Gene3D" id="1.10.3470.10">
    <property type="entry name" value="ABC transporter involved in vitamin B12 uptake, BtuC"/>
    <property type="match status" value="1"/>
</dbReference>
<comment type="similarity">
    <text evidence="2">Belongs to the binding-protein-dependent transport system permease family. FecCD subfamily.</text>
</comment>
<dbReference type="Proteomes" id="UP000515743">
    <property type="component" value="Chromosome"/>
</dbReference>
<evidence type="ECO:0000256" key="5">
    <source>
        <dbReference type="ARBA" id="ARBA00022692"/>
    </source>
</evidence>
<dbReference type="SUPFAM" id="SSF81345">
    <property type="entry name" value="ABC transporter involved in vitamin B12 uptake, BtuC"/>
    <property type="match status" value="1"/>
</dbReference>
<feature type="transmembrane region" description="Helical" evidence="8">
    <location>
        <begin position="159"/>
        <end position="179"/>
    </location>
</feature>
<feature type="transmembrane region" description="Helical" evidence="8">
    <location>
        <begin position="100"/>
        <end position="123"/>
    </location>
</feature>
<reference evidence="9 10" key="1">
    <citation type="submission" date="2020-07" db="EMBL/GenBank/DDBJ databases">
        <title>Complete genome and description of Corynebacterium incognita strain Marseille-Q3630 sp. nov.</title>
        <authorList>
            <person name="Boxberger M."/>
        </authorList>
    </citation>
    <scope>NUCLEOTIDE SEQUENCE [LARGE SCALE GENOMIC DNA]</scope>
    <source>
        <strain evidence="9 10">Marseille-Q3630</strain>
    </source>
</reference>
<dbReference type="Pfam" id="PF01032">
    <property type="entry name" value="FecCD"/>
    <property type="match status" value="1"/>
</dbReference>
<evidence type="ECO:0000256" key="8">
    <source>
        <dbReference type="SAM" id="Phobius"/>
    </source>
</evidence>
<evidence type="ECO:0000256" key="7">
    <source>
        <dbReference type="ARBA" id="ARBA00023136"/>
    </source>
</evidence>
<evidence type="ECO:0000313" key="10">
    <source>
        <dbReference type="Proteomes" id="UP000515743"/>
    </source>
</evidence>
<evidence type="ECO:0000256" key="1">
    <source>
        <dbReference type="ARBA" id="ARBA00004651"/>
    </source>
</evidence>
<feature type="transmembrane region" description="Helical" evidence="8">
    <location>
        <begin position="314"/>
        <end position="334"/>
    </location>
</feature>
<dbReference type="EMBL" id="CP059404">
    <property type="protein sequence ID" value="QNE88852.1"/>
    <property type="molecule type" value="Genomic_DNA"/>
</dbReference>
<gene>
    <name evidence="9" type="ORF">H0194_07095</name>
</gene>
<evidence type="ECO:0000313" key="9">
    <source>
        <dbReference type="EMBL" id="QNE88852.1"/>
    </source>
</evidence>
<keyword evidence="4" id="KW-1003">Cell membrane</keyword>
<dbReference type="GO" id="GO:0033214">
    <property type="term" value="P:siderophore-iron import into cell"/>
    <property type="evidence" value="ECO:0007669"/>
    <property type="project" value="TreeGrafter"/>
</dbReference>
<accession>A0A7G7CMN6</accession>
<comment type="subcellular location">
    <subcellularLocation>
        <location evidence="1">Cell membrane</location>
        <topology evidence="1">Multi-pass membrane protein</topology>
    </subcellularLocation>
</comment>
<sequence>MMALPSALRRRRTRGVVTLVIFVALAALAYCLLLGQGAVELSPAKVLSVLSGGGTAQEISIVWDLRLPVAIATLLIGAALGTAGAWTQTMTRNPLASPDFLGVSSGASLAVVAGTVLAPPAFADSIPEWWWRAGLAAIGAAAIVALLLVLSGGRTTNKVVLIGFALSQLCVAAVSWLLLKADIRSVAEAQTWLAGNTGMVRWEAIPPLGLALLPFALLGAFAHRDLDLLAHDDATARSLGVNLGARRVQLLVAATGLVAVTVSVVGPIGFVALIAPHLARLVAGAPMPPPLASAAAGAALLTGCAVIAGNVGRLAPVGLVSSVIGGAVLVAIVLHQARRTRLK</sequence>
<feature type="transmembrane region" description="Helical" evidence="8">
    <location>
        <begin position="129"/>
        <end position="150"/>
    </location>
</feature>
<evidence type="ECO:0000256" key="6">
    <source>
        <dbReference type="ARBA" id="ARBA00022989"/>
    </source>
</evidence>
<dbReference type="AlphaFoldDB" id="A0A7G7CMN6"/>
<feature type="transmembrane region" description="Helical" evidence="8">
    <location>
        <begin position="65"/>
        <end position="88"/>
    </location>
</feature>
<dbReference type="PANTHER" id="PTHR30472">
    <property type="entry name" value="FERRIC ENTEROBACTIN TRANSPORT SYSTEM PERMEASE PROTEIN"/>
    <property type="match status" value="1"/>
</dbReference>
<keyword evidence="10" id="KW-1185">Reference proteome</keyword>